<evidence type="ECO:0000313" key="3">
    <source>
        <dbReference type="Proteomes" id="UP000461880"/>
    </source>
</evidence>
<name>A0A7X2TGT1_9FIRM</name>
<keyword evidence="3" id="KW-1185">Reference proteome</keyword>
<protein>
    <submittedName>
        <fullName evidence="2">YbaK/EbsC family protein</fullName>
    </submittedName>
</protein>
<organism evidence="2 3">
    <name type="scientific">Stecheria intestinalis</name>
    <dbReference type="NCBI Taxonomy" id="2606630"/>
    <lineage>
        <taxon>Bacteria</taxon>
        <taxon>Bacillati</taxon>
        <taxon>Bacillota</taxon>
        <taxon>Erysipelotrichia</taxon>
        <taxon>Erysipelotrichales</taxon>
        <taxon>Erysipelotrichaceae</taxon>
        <taxon>Stecheria</taxon>
    </lineage>
</organism>
<dbReference type="EMBL" id="VUMN01000022">
    <property type="protein sequence ID" value="MSS59073.1"/>
    <property type="molecule type" value="Genomic_DNA"/>
</dbReference>
<dbReference type="Proteomes" id="UP000461880">
    <property type="component" value="Unassembled WGS sequence"/>
</dbReference>
<dbReference type="GO" id="GO:0002161">
    <property type="term" value="F:aminoacyl-tRNA deacylase activity"/>
    <property type="evidence" value="ECO:0007669"/>
    <property type="project" value="InterPro"/>
</dbReference>
<evidence type="ECO:0000259" key="1">
    <source>
        <dbReference type="Pfam" id="PF04073"/>
    </source>
</evidence>
<reference evidence="2 3" key="1">
    <citation type="submission" date="2019-08" db="EMBL/GenBank/DDBJ databases">
        <title>In-depth cultivation of the pig gut microbiome towards novel bacterial diversity and tailored functional studies.</title>
        <authorList>
            <person name="Wylensek D."/>
            <person name="Hitch T.C.A."/>
            <person name="Clavel T."/>
        </authorList>
    </citation>
    <scope>NUCLEOTIDE SEQUENCE [LARGE SCALE GENOMIC DNA]</scope>
    <source>
        <strain evidence="2 3">Oil+RF-744-GAM-WT-6</strain>
    </source>
</reference>
<evidence type="ECO:0000313" key="2">
    <source>
        <dbReference type="EMBL" id="MSS59073.1"/>
    </source>
</evidence>
<comment type="caution">
    <text evidence="2">The sequence shown here is derived from an EMBL/GenBank/DDBJ whole genome shotgun (WGS) entry which is preliminary data.</text>
</comment>
<feature type="domain" description="YbaK/aminoacyl-tRNA synthetase-associated" evidence="1">
    <location>
        <begin position="26"/>
        <end position="141"/>
    </location>
</feature>
<dbReference type="InterPro" id="IPR007214">
    <property type="entry name" value="YbaK/aa-tRNA-synth-assoc-dom"/>
</dbReference>
<accession>A0A7X2TGT1</accession>
<dbReference type="RefSeq" id="WP_154505173.1">
    <property type="nucleotide sequence ID" value="NZ_VUMN01000022.1"/>
</dbReference>
<dbReference type="Gene3D" id="3.90.960.10">
    <property type="entry name" value="YbaK/aminoacyl-tRNA synthetase-associated domain"/>
    <property type="match status" value="1"/>
</dbReference>
<gene>
    <name evidence="2" type="ORF">FYJ51_09190</name>
</gene>
<dbReference type="InterPro" id="IPR036754">
    <property type="entry name" value="YbaK/aa-tRNA-synt-asso_dom_sf"/>
</dbReference>
<sequence length="156" mass="17157">MSSESVRKQFEEEGIADRIMTFDSSSATVELAAQDIGCAPAEICKTMAFDVDGRTVLICMAGDAKISNHAYKEKFHKKAKMLKGDEVAERTSHPIGGVCPFGLPEGCEVYLDESLKRFEYVYPACGSVNNAVKLTLAELEKYSGYQEWISVTSLPE</sequence>
<dbReference type="CDD" id="cd04333">
    <property type="entry name" value="ProX_deacylase"/>
    <property type="match status" value="1"/>
</dbReference>
<dbReference type="AlphaFoldDB" id="A0A7X2TGT1"/>
<dbReference type="Pfam" id="PF04073">
    <property type="entry name" value="tRNA_edit"/>
    <property type="match status" value="1"/>
</dbReference>
<proteinExistence type="predicted"/>
<dbReference type="PANTHER" id="PTHR30411:SF1">
    <property type="entry name" value="CYTOPLASMIC PROTEIN"/>
    <property type="match status" value="1"/>
</dbReference>
<dbReference type="PANTHER" id="PTHR30411">
    <property type="entry name" value="CYTOPLASMIC PROTEIN"/>
    <property type="match status" value="1"/>
</dbReference>
<dbReference type="SUPFAM" id="SSF55826">
    <property type="entry name" value="YbaK/ProRS associated domain"/>
    <property type="match status" value="1"/>
</dbReference>